<comment type="function">
    <text evidence="1">Could be a virulence factor.</text>
</comment>
<evidence type="ECO:0000259" key="13">
    <source>
        <dbReference type="PROSITE" id="PS50035"/>
    </source>
</evidence>
<gene>
    <name evidence="14" type="primary">cls</name>
    <name evidence="14" type="ORF">HY834_15605</name>
</gene>
<dbReference type="SUPFAM" id="SSF56024">
    <property type="entry name" value="Phospholipase D/nuclease"/>
    <property type="match status" value="2"/>
</dbReference>
<dbReference type="EMBL" id="JACRAF010000046">
    <property type="protein sequence ID" value="MBI4923168.1"/>
    <property type="molecule type" value="Genomic_DNA"/>
</dbReference>
<proteinExistence type="predicted"/>
<feature type="transmembrane region" description="Helical" evidence="12">
    <location>
        <begin position="14"/>
        <end position="32"/>
    </location>
</feature>
<evidence type="ECO:0000256" key="11">
    <source>
        <dbReference type="NCBIfam" id="TIGR04265"/>
    </source>
</evidence>
<evidence type="ECO:0000256" key="7">
    <source>
        <dbReference type="ARBA" id="ARBA00022692"/>
    </source>
</evidence>
<dbReference type="PROSITE" id="PS50035">
    <property type="entry name" value="PLD"/>
    <property type="match status" value="2"/>
</dbReference>
<comment type="subcellular location">
    <subcellularLocation>
        <location evidence="2">Cell membrane</location>
    </subcellularLocation>
    <subcellularLocation>
        <location evidence="3">Secreted</location>
    </subcellularLocation>
</comment>
<dbReference type="GO" id="GO:0032049">
    <property type="term" value="P:cardiolipin biosynthetic process"/>
    <property type="evidence" value="ECO:0007669"/>
    <property type="project" value="UniProtKB-UniRule"/>
</dbReference>
<evidence type="ECO:0000256" key="2">
    <source>
        <dbReference type="ARBA" id="ARBA00004236"/>
    </source>
</evidence>
<evidence type="ECO:0000256" key="5">
    <source>
        <dbReference type="ARBA" id="ARBA00022525"/>
    </source>
</evidence>
<dbReference type="NCBIfam" id="TIGR04265">
    <property type="entry name" value="bac_cardiolipin"/>
    <property type="match status" value="1"/>
</dbReference>
<keyword evidence="10 12" id="KW-0472">Membrane</keyword>
<dbReference type="Gene3D" id="3.30.870.10">
    <property type="entry name" value="Endonuclease Chain A"/>
    <property type="match status" value="2"/>
</dbReference>
<keyword evidence="8" id="KW-0677">Repeat</keyword>
<keyword evidence="9 12" id="KW-1133">Transmembrane helix</keyword>
<dbReference type="AlphaFoldDB" id="A0A933NZW0"/>
<dbReference type="GO" id="GO:0005886">
    <property type="term" value="C:plasma membrane"/>
    <property type="evidence" value="ECO:0007669"/>
    <property type="project" value="UniProtKB-SubCell"/>
</dbReference>
<keyword evidence="7 12" id="KW-0812">Transmembrane</keyword>
<comment type="caution">
    <text evidence="14">The sequence shown here is derived from an EMBL/GenBank/DDBJ whole genome shotgun (WGS) entry which is preliminary data.</text>
</comment>
<evidence type="ECO:0000313" key="15">
    <source>
        <dbReference type="Proteomes" id="UP000782610"/>
    </source>
</evidence>
<evidence type="ECO:0000256" key="4">
    <source>
        <dbReference type="ARBA" id="ARBA00022475"/>
    </source>
</evidence>
<dbReference type="EC" id="2.7.8.-" evidence="11"/>
<dbReference type="InterPro" id="IPR022924">
    <property type="entry name" value="Cardiolipin_synthase"/>
</dbReference>
<sequence length="479" mass="54584">MESWLADLIPDRGIIYWLYVANYLLALAFAVSEIFRSRTSQGSIAWILSLLILPFPMTLVYAIFGLKLFDDYAAVQTHSGRVLRKVRAAKTKILDQPATDEWPVLANVSQLPFLGGNEVELLVDGEATFDSIFAGISRAQSTLLIQFYIIHDDELGREFATRLIERANAGVKIYLLYDDVGCFWLPRAYKQRLHDAGINIRGFNHRHRFLRFLGPTRIQYRNHRKIVVVDGKEAWIGGLNVGDEYMGRSKVFGHWRDTHMRLRGPSVLAAELSFREDWQWATGEELTGLPTSTEIAGDESVLIMPTGPADVLESCAIAFDDVIGQTQKRLWIVSPYFVPDVSMETALFAAKMRGVDVRILVPQKPDHRIVWLASIAYANRMVHHGIDVYRYPNGFLHQKVILVDDKLAGVGTVNFDNRSFRINFEITMWFTHERTITAVEKMLKKDFAEANKVDLDRRGSQTVMMRFLTQAARLFSPIL</sequence>
<keyword evidence="6" id="KW-0808">Transferase</keyword>
<dbReference type="GO" id="GO:0005576">
    <property type="term" value="C:extracellular region"/>
    <property type="evidence" value="ECO:0007669"/>
    <property type="project" value="UniProtKB-SubCell"/>
</dbReference>
<dbReference type="InterPro" id="IPR001736">
    <property type="entry name" value="PLipase_D/transphosphatidylase"/>
</dbReference>
<evidence type="ECO:0000256" key="9">
    <source>
        <dbReference type="ARBA" id="ARBA00022989"/>
    </source>
</evidence>
<dbReference type="InterPro" id="IPR025202">
    <property type="entry name" value="PLD-like_dom"/>
</dbReference>
<organism evidence="14 15">
    <name type="scientific">Devosia nanyangense</name>
    <dbReference type="NCBI Taxonomy" id="1228055"/>
    <lineage>
        <taxon>Bacteria</taxon>
        <taxon>Pseudomonadati</taxon>
        <taxon>Pseudomonadota</taxon>
        <taxon>Alphaproteobacteria</taxon>
        <taxon>Hyphomicrobiales</taxon>
        <taxon>Devosiaceae</taxon>
        <taxon>Devosia</taxon>
    </lineage>
</organism>
<dbReference type="GO" id="GO:0008808">
    <property type="term" value="F:cardiolipin synthase activity"/>
    <property type="evidence" value="ECO:0007669"/>
    <property type="project" value="UniProtKB-UniRule"/>
</dbReference>
<dbReference type="PANTHER" id="PTHR21248:SF22">
    <property type="entry name" value="PHOSPHOLIPASE D"/>
    <property type="match status" value="1"/>
</dbReference>
<evidence type="ECO:0000256" key="8">
    <source>
        <dbReference type="ARBA" id="ARBA00022737"/>
    </source>
</evidence>
<feature type="transmembrane region" description="Helical" evidence="12">
    <location>
        <begin position="44"/>
        <end position="64"/>
    </location>
</feature>
<keyword evidence="4" id="KW-1003">Cell membrane</keyword>
<reference evidence="14" key="1">
    <citation type="submission" date="2020-07" db="EMBL/GenBank/DDBJ databases">
        <title>Huge and variable diversity of episymbiotic CPR bacteria and DPANN archaea in groundwater ecosystems.</title>
        <authorList>
            <person name="He C.Y."/>
            <person name="Keren R."/>
            <person name="Whittaker M."/>
            <person name="Farag I.F."/>
            <person name="Doudna J."/>
            <person name="Cate J.H.D."/>
            <person name="Banfield J.F."/>
        </authorList>
    </citation>
    <scope>NUCLEOTIDE SEQUENCE</scope>
    <source>
        <strain evidence="14">NC_groundwater_1586_Pr3_B-0.1um_66_15</strain>
    </source>
</reference>
<dbReference type="SMART" id="SM00155">
    <property type="entry name" value="PLDc"/>
    <property type="match status" value="2"/>
</dbReference>
<name>A0A933NZW0_9HYPH</name>
<evidence type="ECO:0000256" key="3">
    <source>
        <dbReference type="ARBA" id="ARBA00004613"/>
    </source>
</evidence>
<dbReference type="PANTHER" id="PTHR21248">
    <property type="entry name" value="CARDIOLIPIN SYNTHASE"/>
    <property type="match status" value="1"/>
</dbReference>
<protein>
    <recommendedName>
        <fullName evidence="11">Cardiolipin synthase</fullName>
        <ecNumber evidence="11">2.7.8.-</ecNumber>
    </recommendedName>
</protein>
<accession>A0A933NZW0</accession>
<keyword evidence="5" id="KW-0964">Secreted</keyword>
<dbReference type="Pfam" id="PF13091">
    <property type="entry name" value="PLDc_2"/>
    <property type="match status" value="2"/>
</dbReference>
<feature type="domain" description="PLD phosphodiesterase" evidence="13">
    <location>
        <begin position="392"/>
        <end position="419"/>
    </location>
</feature>
<feature type="domain" description="PLD phosphodiesterase" evidence="13">
    <location>
        <begin position="218"/>
        <end position="245"/>
    </location>
</feature>
<evidence type="ECO:0000256" key="10">
    <source>
        <dbReference type="ARBA" id="ARBA00023136"/>
    </source>
</evidence>
<evidence type="ECO:0000313" key="14">
    <source>
        <dbReference type="EMBL" id="MBI4923168.1"/>
    </source>
</evidence>
<evidence type="ECO:0000256" key="1">
    <source>
        <dbReference type="ARBA" id="ARBA00003145"/>
    </source>
</evidence>
<evidence type="ECO:0000256" key="6">
    <source>
        <dbReference type="ARBA" id="ARBA00022679"/>
    </source>
</evidence>
<dbReference type="Proteomes" id="UP000782610">
    <property type="component" value="Unassembled WGS sequence"/>
</dbReference>
<evidence type="ECO:0000256" key="12">
    <source>
        <dbReference type="SAM" id="Phobius"/>
    </source>
</evidence>